<gene>
    <name evidence="1" type="ORF">CTM50_02080</name>
</gene>
<dbReference type="RefSeq" id="WP_100022580.1">
    <property type="nucleotide sequence ID" value="NZ_CP024696.1"/>
</dbReference>
<accession>A0A2D3N989</accession>
<dbReference type="Proteomes" id="UP000229323">
    <property type="component" value="Chromosome"/>
</dbReference>
<sequence>MEDLKQLLDFGEPYERFAAYHCFGDKAKKILSSLQQPYKDICNCNDDLHSKQCLAIFVFTDNAEVYVSEIDTFIKQYKGIVGSIFILDLHSGMQYDLFKERWEFYNILTSQDSTVQDDILHYLLFFHHFIETVGLIGMDFNDFRMCARTATYITSGTAPSLDQPIYPISYSNNNIRTVMLGLELQSLEADRAKENMDVLASFFEQLPDNVEIIWQISPKYGHPHTECIVGFDKAPVWHTDNP</sequence>
<dbReference type="AlphaFoldDB" id="A0A2D3N989"/>
<proteinExistence type="predicted"/>
<evidence type="ECO:0000313" key="2">
    <source>
        <dbReference type="Proteomes" id="UP000229323"/>
    </source>
</evidence>
<name>A0A2D3N989_PREIN</name>
<dbReference type="EMBL" id="CP024696">
    <property type="protein sequence ID" value="ATV51963.1"/>
    <property type="molecule type" value="Genomic_DNA"/>
</dbReference>
<evidence type="ECO:0000313" key="1">
    <source>
        <dbReference type="EMBL" id="ATV51963.1"/>
    </source>
</evidence>
<protein>
    <submittedName>
        <fullName evidence="1">Toxin-antitoxin system protein</fullName>
    </submittedName>
</protein>
<organism evidence="1 2">
    <name type="scientific">Prevotella intermedia</name>
    <dbReference type="NCBI Taxonomy" id="28131"/>
    <lineage>
        <taxon>Bacteria</taxon>
        <taxon>Pseudomonadati</taxon>
        <taxon>Bacteroidota</taxon>
        <taxon>Bacteroidia</taxon>
        <taxon>Bacteroidales</taxon>
        <taxon>Prevotellaceae</taxon>
        <taxon>Prevotella</taxon>
    </lineage>
</organism>
<reference evidence="1 2" key="1">
    <citation type="submission" date="2017-11" db="EMBL/GenBank/DDBJ databases">
        <title>Genome sequencing of Prevotella intermedia KCOM 2033.</title>
        <authorList>
            <person name="Kook J.-K."/>
            <person name="Park S.-N."/>
            <person name="Lim Y.K."/>
        </authorList>
    </citation>
    <scope>NUCLEOTIDE SEQUENCE [LARGE SCALE GENOMIC DNA]</scope>
    <source>
        <strain evidence="1 2">KCOM 2033</strain>
    </source>
</reference>